<evidence type="ECO:0000313" key="5">
    <source>
        <dbReference type="EMBL" id="GMM51071.1"/>
    </source>
</evidence>
<feature type="region of interest" description="Disordered" evidence="1">
    <location>
        <begin position="1"/>
        <end position="24"/>
    </location>
</feature>
<accession>A0AAV5RKC6</accession>
<dbReference type="PROSITE" id="PS50004">
    <property type="entry name" value="C2"/>
    <property type="match status" value="1"/>
</dbReference>
<dbReference type="PROSITE" id="PS51259">
    <property type="entry name" value="MHD2"/>
    <property type="match status" value="1"/>
</dbReference>
<dbReference type="Gene3D" id="1.10.357.50">
    <property type="match status" value="1"/>
</dbReference>
<proteinExistence type="predicted"/>
<evidence type="ECO:0000259" key="2">
    <source>
        <dbReference type="PROSITE" id="PS50004"/>
    </source>
</evidence>
<feature type="domain" description="MHD1" evidence="3">
    <location>
        <begin position="561"/>
        <end position="685"/>
    </location>
</feature>
<dbReference type="InterPro" id="IPR014772">
    <property type="entry name" value="Munc13_dom-2"/>
</dbReference>
<dbReference type="EMBL" id="BTGC01000003">
    <property type="protein sequence ID" value="GMM51071.1"/>
    <property type="molecule type" value="Genomic_DNA"/>
</dbReference>
<dbReference type="InterPro" id="IPR014770">
    <property type="entry name" value="Munc13_1"/>
</dbReference>
<feature type="compositionally biased region" description="Polar residues" evidence="1">
    <location>
        <begin position="1"/>
        <end position="20"/>
    </location>
</feature>
<reference evidence="5 6" key="1">
    <citation type="journal article" date="2023" name="Elife">
        <title>Identification of key yeast species and microbe-microbe interactions impacting larval growth of Drosophila in the wild.</title>
        <authorList>
            <person name="Mure A."/>
            <person name="Sugiura Y."/>
            <person name="Maeda R."/>
            <person name="Honda K."/>
            <person name="Sakurai N."/>
            <person name="Takahashi Y."/>
            <person name="Watada M."/>
            <person name="Katoh T."/>
            <person name="Gotoh A."/>
            <person name="Gotoh Y."/>
            <person name="Taniguchi I."/>
            <person name="Nakamura K."/>
            <person name="Hayashi T."/>
            <person name="Katayama T."/>
            <person name="Uemura T."/>
            <person name="Hattori Y."/>
        </authorList>
    </citation>
    <scope>NUCLEOTIDE SEQUENCE [LARGE SCALE GENOMIC DNA]</scope>
    <source>
        <strain evidence="5 6">SB-73</strain>
    </source>
</reference>
<evidence type="ECO:0000256" key="1">
    <source>
        <dbReference type="SAM" id="MobiDB-lite"/>
    </source>
</evidence>
<dbReference type="PROSITE" id="PS51258">
    <property type="entry name" value="MHD1"/>
    <property type="match status" value="1"/>
</dbReference>
<gene>
    <name evidence="5" type="ORF">DASB73_020290</name>
</gene>
<dbReference type="AlphaFoldDB" id="A0AAV5RKC6"/>
<feature type="domain" description="MHD2" evidence="4">
    <location>
        <begin position="1011"/>
        <end position="1127"/>
    </location>
</feature>
<dbReference type="Proteomes" id="UP001362899">
    <property type="component" value="Unassembled WGS sequence"/>
</dbReference>
<comment type="caution">
    <text evidence="5">The sequence shown here is derived from an EMBL/GenBank/DDBJ whole genome shotgun (WGS) entry which is preliminary data.</text>
</comment>
<evidence type="ECO:0000259" key="3">
    <source>
        <dbReference type="PROSITE" id="PS51258"/>
    </source>
</evidence>
<sequence>MDNENGNKTKSSMNSRNNSKAEGYTPARVSDLDLYTYLKRLSVISQKLAAEGEKKRELNEQNVLTSQLVESTVSKLPKSLLKALMNYFKQLALSQSQADKIDPNLKRTYLAFYAQLLEMKSSKSEDLEVVGQSADLLIVKFLACVSKVAGPNLVSVQGSLFVELLRTLVKKQGGNAALDSQLALKQQSFSEVKRAEKPVKDLGNLDVGDIAEHLSKVMLVSPTLFQRDMAQENWITLEGVSRFVDHMVNNVQNGQMLVYSPHEFQSIESYNQAVEPGIKQLQQLQTHLPQSTSFEEQVPEIVPNNIRDYFSLLLERCIESDLKSATLFTGKTRKLLQFVIKFWCISLKTRVSCLLYTTTQMYSRKMIGVQTIFESYDYAFHLLRASEHEDEYNDKEEWPANDKLQAATAVDELRQILIDQISSAMRQLFKKPPKIGVLIELTQNQIYHMAKLLGYNFVIKPSQVKQIKLQIQAAAEEEYDRLVGLIPRDNSLEVDHIVQLMESILSSAQKMQNKYKFPILDKLPIAVIVCSVHLKLLSSDFLPIWEFCSKQNELNEREPSFDQMQALHDCSTALLDLNSQVSDEIYFKFDLEALIFPYYLTWVESSGEMSKNWVKPAIEQDTNQPIDLDHDIRYSSAVQDLFKSFYASISVIENMNWQAEYYQFILYTNMVKYISDTICTWAGHVQQVYFANLNLVDSNGNSPQKPDDQWLAQAAAVMSSKSSSPQPFSFKTEEGVRLNNISAAFNMLHDFESRLQADKVCAEIQAYEKKNSTSPVVRKKKGKGSVYLFTVTIIGAKNLELKSGASSIYATVMDQDNRRQVGKTRTVQAGNVMCKWNDTFEIKVLDLRPKLLKVTLWFDNPNTNTNHVLCGRAMVKLDPKEFVRKEYGMHIFNIDLDGTAGQLQVLVAADVEQDDIRFYFGRALRFLKRTQDSMVNAVVTQFSSYISSVLSKQTLKEITGQGSLATTVQSSVNQIQKGLSMLWGKESSSSSSHKRSSSASVVASGSAASATDNLEPLYDYLNANFATLAGILTPELRIEVLSRTWDVVLETLELLILPPLDSTPTSQVQLTSAELEALFCWLSSLRDFFYSDGAGPSLERLQSQSYQQIMAIPVYYDLPTQQLKIESEKIVKQNLRALASNSELVARQRTVMAHRNRSVIEHQSRELRIAQRSTPKLDDVVLRILRMRGESAFIEQHLKFRERLLQREMTERALQGSLFKA</sequence>
<dbReference type="InterPro" id="IPR052811">
    <property type="entry name" value="Glucose_resp_signaling"/>
</dbReference>
<dbReference type="SUPFAM" id="SSF49562">
    <property type="entry name" value="C2 domain (Calcium/lipid-binding domain, CaLB)"/>
    <property type="match status" value="1"/>
</dbReference>
<keyword evidence="6" id="KW-1185">Reference proteome</keyword>
<dbReference type="PANTHER" id="PTHR47263:SF1">
    <property type="entry name" value="C2 DOMAIN PROTEIN (AFU_ORTHOLOGUE AFUA_7G02350)"/>
    <property type="match status" value="1"/>
</dbReference>
<protein>
    <submittedName>
        <fullName evidence="5">Uncharacterized protein</fullName>
    </submittedName>
</protein>
<organism evidence="5 6">
    <name type="scientific">Starmerella bacillaris</name>
    <name type="common">Yeast</name>
    <name type="synonym">Candida zemplinina</name>
    <dbReference type="NCBI Taxonomy" id="1247836"/>
    <lineage>
        <taxon>Eukaryota</taxon>
        <taxon>Fungi</taxon>
        <taxon>Dikarya</taxon>
        <taxon>Ascomycota</taxon>
        <taxon>Saccharomycotina</taxon>
        <taxon>Dipodascomycetes</taxon>
        <taxon>Dipodascales</taxon>
        <taxon>Trichomonascaceae</taxon>
        <taxon>Starmerella</taxon>
    </lineage>
</organism>
<dbReference type="Pfam" id="PF00168">
    <property type="entry name" value="C2"/>
    <property type="match status" value="1"/>
</dbReference>
<evidence type="ECO:0000313" key="6">
    <source>
        <dbReference type="Proteomes" id="UP001362899"/>
    </source>
</evidence>
<dbReference type="PANTHER" id="PTHR47263">
    <property type="entry name" value="ADENYLATE CYCLASE ACTIVATION PROTEIN GIT1"/>
    <property type="match status" value="1"/>
</dbReference>
<name>A0AAV5RKC6_STABA</name>
<dbReference type="Gene3D" id="1.20.58.1100">
    <property type="match status" value="1"/>
</dbReference>
<dbReference type="InterPro" id="IPR000008">
    <property type="entry name" value="C2_dom"/>
</dbReference>
<evidence type="ECO:0000259" key="4">
    <source>
        <dbReference type="PROSITE" id="PS51259"/>
    </source>
</evidence>
<dbReference type="InterPro" id="IPR035892">
    <property type="entry name" value="C2_domain_sf"/>
</dbReference>
<dbReference type="Gene3D" id="2.60.40.150">
    <property type="entry name" value="C2 domain"/>
    <property type="match status" value="1"/>
</dbReference>
<feature type="domain" description="C2" evidence="2">
    <location>
        <begin position="769"/>
        <end position="892"/>
    </location>
</feature>